<dbReference type="InterPro" id="IPR036318">
    <property type="entry name" value="FAD-bd_PCMH-like_sf"/>
</dbReference>
<dbReference type="EMBL" id="UYSU01039782">
    <property type="protein sequence ID" value="VDM01677.1"/>
    <property type="molecule type" value="Genomic_DNA"/>
</dbReference>
<dbReference type="Gene3D" id="3.30.43.10">
    <property type="entry name" value="Uridine Diphospho-n-acetylenolpyruvylglucosamine Reductase, domain 2"/>
    <property type="match status" value="1"/>
</dbReference>
<dbReference type="InterPro" id="IPR006094">
    <property type="entry name" value="Oxid_FAD_bind_N"/>
</dbReference>
<dbReference type="GO" id="GO:0016491">
    <property type="term" value="F:oxidoreductase activity"/>
    <property type="evidence" value="ECO:0007669"/>
    <property type="project" value="UniProtKB-KW"/>
</dbReference>
<dbReference type="AlphaFoldDB" id="A0A183TFP3"/>
<feature type="domain" description="FAD-binding PCMH-type" evidence="3">
    <location>
        <begin position="54"/>
        <end position="228"/>
    </location>
</feature>
<dbReference type="OrthoDB" id="5332616at2759"/>
<dbReference type="Proteomes" id="UP000275846">
    <property type="component" value="Unassembled WGS sequence"/>
</dbReference>
<evidence type="ECO:0000313" key="6">
    <source>
        <dbReference type="WBParaSite" id="SSLN_0001586501-mRNA-1"/>
    </source>
</evidence>
<keyword evidence="5" id="KW-1185">Reference proteome</keyword>
<organism evidence="6">
    <name type="scientific">Schistocephalus solidus</name>
    <name type="common">Tapeworm</name>
    <dbReference type="NCBI Taxonomy" id="70667"/>
    <lineage>
        <taxon>Eukaryota</taxon>
        <taxon>Metazoa</taxon>
        <taxon>Spiralia</taxon>
        <taxon>Lophotrochozoa</taxon>
        <taxon>Platyhelminthes</taxon>
        <taxon>Cestoda</taxon>
        <taxon>Eucestoda</taxon>
        <taxon>Diphyllobothriidea</taxon>
        <taxon>Diphyllobothriidae</taxon>
        <taxon>Schistocephalus</taxon>
    </lineage>
</organism>
<keyword evidence="2" id="KW-0560">Oxidoreductase</keyword>
<gene>
    <name evidence="4" type="ORF">SSLN_LOCUS15291</name>
</gene>
<reference evidence="6" key="1">
    <citation type="submission" date="2016-06" db="UniProtKB">
        <authorList>
            <consortium name="WormBaseParasite"/>
        </authorList>
    </citation>
    <scope>IDENTIFICATION</scope>
</reference>
<sequence>MQDSLRHRRPDFGVVGDFEVSHFERILDTCMDQRKSVLTSEDEIESYNLDYTGQNKGASRLVLLPSNVEQLADALRLCSCWNLAVVPQGGNSSLFGSGVPVFDEVIMSTRRMNRVLDIDADTGVVVCEAGVIPSDLEKVLAKPQYNLTPPLDLGSWEICSLGGNAATNARGITTLKYPDFRASITGIEAVISSGETLNFIGDTRKYLVGVDLKQCLIGWTAYMALVSV</sequence>
<evidence type="ECO:0000313" key="4">
    <source>
        <dbReference type="EMBL" id="VDM01677.1"/>
    </source>
</evidence>
<reference evidence="4 5" key="2">
    <citation type="submission" date="2018-11" db="EMBL/GenBank/DDBJ databases">
        <authorList>
            <consortium name="Pathogen Informatics"/>
        </authorList>
    </citation>
    <scope>NUCLEOTIDE SEQUENCE [LARGE SCALE GENOMIC DNA]</scope>
    <source>
        <strain evidence="4 5">NST_G2</strain>
    </source>
</reference>
<evidence type="ECO:0000256" key="2">
    <source>
        <dbReference type="ARBA" id="ARBA00023002"/>
    </source>
</evidence>
<dbReference type="PANTHER" id="PTHR43716">
    <property type="entry name" value="D-2-HYDROXYGLUTARATE DEHYDROGENASE, MITOCHONDRIAL"/>
    <property type="match status" value="1"/>
</dbReference>
<protein>
    <submittedName>
        <fullName evidence="6">FAD-binding PCMH-type domain-containing protein</fullName>
    </submittedName>
</protein>
<dbReference type="STRING" id="70667.A0A183TFP3"/>
<dbReference type="WBParaSite" id="SSLN_0001586501-mRNA-1">
    <property type="protein sequence ID" value="SSLN_0001586501-mRNA-1"/>
    <property type="gene ID" value="SSLN_0001586501"/>
</dbReference>
<dbReference type="PROSITE" id="PS51387">
    <property type="entry name" value="FAD_PCMH"/>
    <property type="match status" value="1"/>
</dbReference>
<evidence type="ECO:0000313" key="5">
    <source>
        <dbReference type="Proteomes" id="UP000275846"/>
    </source>
</evidence>
<dbReference type="InterPro" id="IPR016166">
    <property type="entry name" value="FAD-bd_PCMH"/>
</dbReference>
<dbReference type="Pfam" id="PF01565">
    <property type="entry name" value="FAD_binding_4"/>
    <property type="match status" value="1"/>
</dbReference>
<evidence type="ECO:0000256" key="1">
    <source>
        <dbReference type="ARBA" id="ARBA00001974"/>
    </source>
</evidence>
<accession>A0A183TFP3</accession>
<dbReference type="GO" id="GO:0005739">
    <property type="term" value="C:mitochondrion"/>
    <property type="evidence" value="ECO:0007669"/>
    <property type="project" value="TreeGrafter"/>
</dbReference>
<comment type="cofactor">
    <cofactor evidence="1">
        <name>FAD</name>
        <dbReference type="ChEBI" id="CHEBI:57692"/>
    </cofactor>
</comment>
<dbReference type="PANTHER" id="PTHR43716:SF1">
    <property type="entry name" value="D-2-HYDROXYGLUTARATE DEHYDROGENASE, MITOCHONDRIAL"/>
    <property type="match status" value="1"/>
</dbReference>
<evidence type="ECO:0000259" key="3">
    <source>
        <dbReference type="PROSITE" id="PS51387"/>
    </source>
</evidence>
<dbReference type="InterPro" id="IPR016169">
    <property type="entry name" value="FAD-bd_PCMH_sub2"/>
</dbReference>
<dbReference type="InterPro" id="IPR051264">
    <property type="entry name" value="FAD-oxidored/transferase_4"/>
</dbReference>
<dbReference type="InterPro" id="IPR016167">
    <property type="entry name" value="FAD-bd_PCMH_sub1"/>
</dbReference>
<dbReference type="GO" id="GO:0071949">
    <property type="term" value="F:FAD binding"/>
    <property type="evidence" value="ECO:0007669"/>
    <property type="project" value="InterPro"/>
</dbReference>
<dbReference type="Gene3D" id="3.30.465.10">
    <property type="match status" value="1"/>
</dbReference>
<name>A0A183TFP3_SCHSO</name>
<proteinExistence type="predicted"/>
<dbReference type="SUPFAM" id="SSF56176">
    <property type="entry name" value="FAD-binding/transporter-associated domain-like"/>
    <property type="match status" value="1"/>
</dbReference>